<dbReference type="Pfam" id="PF20720">
    <property type="entry name" value="nSTAND3"/>
    <property type="match status" value="1"/>
</dbReference>
<reference evidence="2 3" key="1">
    <citation type="submission" date="2018-05" db="EMBL/GenBank/DDBJ databases">
        <title>Leucothrix arctica sp. nov., isolated from Arctic seawater.</title>
        <authorList>
            <person name="Choi A."/>
            <person name="Baek K."/>
        </authorList>
    </citation>
    <scope>NUCLEOTIDE SEQUENCE [LARGE SCALE GENOMIC DNA]</scope>
    <source>
        <strain evidence="2 3">IMCC9719</strain>
    </source>
</reference>
<dbReference type="InterPro" id="IPR049050">
    <property type="entry name" value="nSTAND3"/>
</dbReference>
<proteinExistence type="predicted"/>
<gene>
    <name evidence="2" type="ORF">DKT75_04680</name>
</gene>
<feature type="domain" description="AAA+ ATPase" evidence="1">
    <location>
        <begin position="186"/>
        <end position="302"/>
    </location>
</feature>
<dbReference type="SMART" id="SM00382">
    <property type="entry name" value="AAA"/>
    <property type="match status" value="1"/>
</dbReference>
<dbReference type="CDD" id="cd00009">
    <property type="entry name" value="AAA"/>
    <property type="match status" value="1"/>
</dbReference>
<dbReference type="Gene3D" id="3.40.50.300">
    <property type="entry name" value="P-loop containing nucleotide triphosphate hydrolases"/>
    <property type="match status" value="1"/>
</dbReference>
<dbReference type="InterPro" id="IPR027417">
    <property type="entry name" value="P-loop_NTPase"/>
</dbReference>
<organism evidence="2 3">
    <name type="scientific">Leucothrix arctica</name>
    <dbReference type="NCBI Taxonomy" id="1481894"/>
    <lineage>
        <taxon>Bacteria</taxon>
        <taxon>Pseudomonadati</taxon>
        <taxon>Pseudomonadota</taxon>
        <taxon>Gammaproteobacteria</taxon>
        <taxon>Thiotrichales</taxon>
        <taxon>Thiotrichaceae</taxon>
        <taxon>Leucothrix</taxon>
    </lineage>
</organism>
<dbReference type="AlphaFoldDB" id="A0A317CLV2"/>
<keyword evidence="3" id="KW-1185">Reference proteome</keyword>
<protein>
    <recommendedName>
        <fullName evidence="1">AAA+ ATPase domain-containing protein</fullName>
    </recommendedName>
</protein>
<evidence type="ECO:0000313" key="2">
    <source>
        <dbReference type="EMBL" id="PWQ98423.1"/>
    </source>
</evidence>
<comment type="caution">
    <text evidence="2">The sequence shown here is derived from an EMBL/GenBank/DDBJ whole genome shotgun (WGS) entry which is preliminary data.</text>
</comment>
<dbReference type="Pfam" id="PF04471">
    <property type="entry name" value="Mrr_cat"/>
    <property type="match status" value="1"/>
</dbReference>
<dbReference type="GO" id="GO:0009307">
    <property type="term" value="P:DNA restriction-modification system"/>
    <property type="evidence" value="ECO:0007669"/>
    <property type="project" value="InterPro"/>
</dbReference>
<dbReference type="RefSeq" id="WP_109822264.1">
    <property type="nucleotide sequence ID" value="NZ_QGKL01000012.1"/>
</dbReference>
<name>A0A317CLV2_9GAMM</name>
<dbReference type="InterPro" id="IPR007560">
    <property type="entry name" value="Restrct_endonuc_IV_Mrr"/>
</dbReference>
<sequence>MSQLENLSAIDFEDLCRDLARAETGVRFSAFGAGPDGGIDGRFSQGNETTILQCKHYLNSSFSDLERAAKKEVDNIKRLKPDRYLFVTSQSLTPKKVEKLTKIFHPFLKGSEDIWGKEDIHALLRKNPRIEASHIKLWLSSTAVLERILSSGLEAFTEATKGEILDEIKVYTRNPSFDEAVKVLEQENILIISGPSGVGKTTLAKILTYKYLNDEWKFYAIRSLDEGFVKLEENNPTIFFFDDFLGQIELRRDSLNQNDTKLSTFVKRVRKSKNTRFILTTRGHIFEEARRLSDHIDNKKLQLAKYLLDVGLYSREIKARILFNHISVSDLSNEHFASLLKDDWLQKIIDHKNYNPRVIASVSSECLDKIDPREYPQAIENALNSPDTIWRKPFLSLNTKSKNLLYTLFFCRESGERIESIKESYSALHHSVSRYYNQPTEPSDFEEALRSLESGFIKIDSAKVSFINPSVQDFLKEYLVDKTLISLLPKTAIRPEWAYKLWTHIKLISNSAKERKDFSCKFLSFANEIDSYQPSKIILDTEKEDRSVYGLFEPRFEFGLSYSKILELLFNWWSDSDEYLFLEKALSFLKKSPLKVHSLISILDLPDLHNWVDDSLENTTSIKHELLIAIEYKFLEFMNQGVSIEELNLLLLHLDDYFGESTPLIIQEKLDSLIDYEFEHTEESVSSLDTEDELVEYGEQLTFLSGLTHHDSTHALTVIQECIDNLEVEDDFEQEVTHSPKSNSTGEAFDDNNLKSLFAQLIKN</sequence>
<dbReference type="InterPro" id="IPR003593">
    <property type="entry name" value="AAA+_ATPase"/>
</dbReference>
<dbReference type="EMBL" id="QGKL01000012">
    <property type="protein sequence ID" value="PWQ98423.1"/>
    <property type="molecule type" value="Genomic_DNA"/>
</dbReference>
<evidence type="ECO:0000313" key="3">
    <source>
        <dbReference type="Proteomes" id="UP000245506"/>
    </source>
</evidence>
<dbReference type="SUPFAM" id="SSF52540">
    <property type="entry name" value="P-loop containing nucleoside triphosphate hydrolases"/>
    <property type="match status" value="1"/>
</dbReference>
<evidence type="ECO:0000259" key="1">
    <source>
        <dbReference type="SMART" id="SM00382"/>
    </source>
</evidence>
<dbReference type="GO" id="GO:0004519">
    <property type="term" value="F:endonuclease activity"/>
    <property type="evidence" value="ECO:0007669"/>
    <property type="project" value="InterPro"/>
</dbReference>
<dbReference type="Proteomes" id="UP000245506">
    <property type="component" value="Unassembled WGS sequence"/>
</dbReference>
<dbReference type="OrthoDB" id="9806903at2"/>
<dbReference type="GO" id="GO:0003677">
    <property type="term" value="F:DNA binding"/>
    <property type="evidence" value="ECO:0007669"/>
    <property type="project" value="InterPro"/>
</dbReference>
<accession>A0A317CLV2</accession>